<dbReference type="PROSITE" id="PS00375">
    <property type="entry name" value="UDPGT"/>
    <property type="match status" value="1"/>
</dbReference>
<evidence type="ECO:0000256" key="2">
    <source>
        <dbReference type="ARBA" id="ARBA00022676"/>
    </source>
</evidence>
<evidence type="ECO:0000256" key="4">
    <source>
        <dbReference type="RuleBase" id="RU003718"/>
    </source>
</evidence>
<dbReference type="RefSeq" id="XP_010427832.1">
    <property type="nucleotide sequence ID" value="XM_010429530.1"/>
</dbReference>
<gene>
    <name evidence="7" type="primary">LOC104712598</name>
</gene>
<evidence type="ECO:0000256" key="1">
    <source>
        <dbReference type="ARBA" id="ARBA00009995"/>
    </source>
</evidence>
<dbReference type="InterPro" id="IPR002213">
    <property type="entry name" value="UDP_glucos_trans"/>
</dbReference>
<reference evidence="7" key="2">
    <citation type="submission" date="2025-08" db="UniProtKB">
        <authorList>
            <consortium name="RefSeq"/>
        </authorList>
    </citation>
    <scope>IDENTIFICATION</scope>
    <source>
        <tissue evidence="7">Leaf</tissue>
    </source>
</reference>
<reference evidence="6" key="1">
    <citation type="journal article" date="2014" name="Nat. Commun.">
        <title>The emerging biofuel crop Camelina sativa retains a highly undifferentiated hexaploid genome structure.</title>
        <authorList>
            <person name="Kagale S."/>
            <person name="Koh C."/>
            <person name="Nixon J."/>
            <person name="Bollina V."/>
            <person name="Clarke W.E."/>
            <person name="Tuteja R."/>
            <person name="Spillane C."/>
            <person name="Robinson S.J."/>
            <person name="Links M.G."/>
            <person name="Clarke C."/>
            <person name="Higgins E.E."/>
            <person name="Huebert T."/>
            <person name="Sharpe A.G."/>
            <person name="Parkin I.A."/>
        </authorList>
    </citation>
    <scope>NUCLEOTIDE SEQUENCE [LARGE SCALE GENOMIC DNA]</scope>
    <source>
        <strain evidence="6">cv. DH55</strain>
    </source>
</reference>
<evidence type="ECO:0000256" key="5">
    <source>
        <dbReference type="RuleBase" id="RU362057"/>
    </source>
</evidence>
<accession>A0ABM0TKR1</accession>
<proteinExistence type="inferred from homology"/>
<dbReference type="Pfam" id="PF00201">
    <property type="entry name" value="UDPGT"/>
    <property type="match status" value="1"/>
</dbReference>
<dbReference type="PANTHER" id="PTHR48046">
    <property type="entry name" value="UDP-GLYCOSYLTRANSFERASE 72E1"/>
    <property type="match status" value="1"/>
</dbReference>
<dbReference type="Proteomes" id="UP000694864">
    <property type="component" value="Chromosome 2"/>
</dbReference>
<evidence type="ECO:0000313" key="7">
    <source>
        <dbReference type="RefSeq" id="XP_010427832.1"/>
    </source>
</evidence>
<dbReference type="SUPFAM" id="SSF53756">
    <property type="entry name" value="UDP-Glycosyltransferase/glycogen phosphorylase"/>
    <property type="match status" value="1"/>
</dbReference>
<keyword evidence="3 4" id="KW-0808">Transferase</keyword>
<dbReference type="PANTHER" id="PTHR48046:SF6">
    <property type="entry name" value="GLYCOSYLTRANSFERASE"/>
    <property type="match status" value="1"/>
</dbReference>
<evidence type="ECO:0000256" key="3">
    <source>
        <dbReference type="ARBA" id="ARBA00022679"/>
    </source>
</evidence>
<dbReference type="GeneID" id="104712598"/>
<organism evidence="6 7">
    <name type="scientific">Camelina sativa</name>
    <name type="common">False flax</name>
    <name type="synonym">Myagrum sativum</name>
    <dbReference type="NCBI Taxonomy" id="90675"/>
    <lineage>
        <taxon>Eukaryota</taxon>
        <taxon>Viridiplantae</taxon>
        <taxon>Streptophyta</taxon>
        <taxon>Embryophyta</taxon>
        <taxon>Tracheophyta</taxon>
        <taxon>Spermatophyta</taxon>
        <taxon>Magnoliopsida</taxon>
        <taxon>eudicotyledons</taxon>
        <taxon>Gunneridae</taxon>
        <taxon>Pentapetalae</taxon>
        <taxon>rosids</taxon>
        <taxon>malvids</taxon>
        <taxon>Brassicales</taxon>
        <taxon>Brassicaceae</taxon>
        <taxon>Camelineae</taxon>
        <taxon>Camelina</taxon>
    </lineage>
</organism>
<sequence>MIHTSSLVYIKPLTRYLTNYKVKKEIIITNYKKKEKKNSLFTSMEESKAPHVVIIPSPGMGHLIPLIEFAKRLVHQHGFNVTFIVGGEGPPSKAQRTVLGSLPSSISSVFLPPVDLTDVPSSAGIETRISLTVTRSNSEIRKHFDSFAAEGRLPKALVVDLFGTDAFDVASEFHVSPYIFYPSTANVLSFFLHLPKLDETVSCEFRELTEPVQLPGCVPLAGKDLLDPVQDRKIDAYKWLLHNTKRYKEAEGILVNSFFELEPNAIKALQEPGLDKPPVYPVGPLVNIGKHETKQTEECECIKWLDNQPLGSVLYVSFGSGGTLTCEQQNELALGLADSEQRFLWVIRTPSGDANSSYFDSHSQNDPLSFLPPGFLERTKDRGFVIPSWAPQTQVLAHPSTGGFLTHCGWNSTLESVVSGIPLIAWPLYAEQKMNAVLLTEDIRAALRARAGDDGVVRREEVARVVKGLMEGEEGKGVRNKMKELKEGASRVLKDDGSSTKALSLVALKWKANNKQLEQNGNH</sequence>
<keyword evidence="2 4" id="KW-0328">Glycosyltransferase</keyword>
<comment type="similarity">
    <text evidence="1 4">Belongs to the UDP-glycosyltransferase family.</text>
</comment>
<dbReference type="InterPro" id="IPR035595">
    <property type="entry name" value="UDP_glycos_trans_CS"/>
</dbReference>
<keyword evidence="6" id="KW-1185">Reference proteome</keyword>
<name>A0ABM0TKR1_CAMSA</name>
<dbReference type="CDD" id="cd03784">
    <property type="entry name" value="GT1_Gtf-like"/>
    <property type="match status" value="1"/>
</dbReference>
<evidence type="ECO:0000313" key="6">
    <source>
        <dbReference type="Proteomes" id="UP000694864"/>
    </source>
</evidence>
<dbReference type="Gene3D" id="3.40.50.2000">
    <property type="entry name" value="Glycogen Phosphorylase B"/>
    <property type="match status" value="2"/>
</dbReference>
<protein>
    <recommendedName>
        <fullName evidence="5">Glycosyltransferase</fullName>
        <ecNumber evidence="5">2.4.1.-</ecNumber>
    </recommendedName>
</protein>
<dbReference type="EC" id="2.4.1.-" evidence="5"/>